<protein>
    <recommendedName>
        <fullName evidence="5">Cell division protein SepF</fullName>
    </recommendedName>
</protein>
<evidence type="ECO:0000256" key="1">
    <source>
        <dbReference type="ARBA" id="ARBA00022618"/>
    </source>
</evidence>
<dbReference type="InterPro" id="IPR023052">
    <property type="entry name" value="Cell_div_SepF"/>
</dbReference>
<dbReference type="InterPro" id="IPR038594">
    <property type="entry name" value="SepF-like_sf"/>
</dbReference>
<comment type="similarity">
    <text evidence="5">Belongs to the SepF family.</text>
</comment>
<dbReference type="GO" id="GO:0043093">
    <property type="term" value="P:FtsZ-dependent cytokinesis"/>
    <property type="evidence" value="ECO:0007669"/>
    <property type="project" value="UniProtKB-UniRule"/>
</dbReference>
<keyword evidence="3 5" id="KW-0131">Cell cycle</keyword>
<evidence type="ECO:0000256" key="2">
    <source>
        <dbReference type="ARBA" id="ARBA00023210"/>
    </source>
</evidence>
<dbReference type="GO" id="GO:0005737">
    <property type="term" value="C:cytoplasm"/>
    <property type="evidence" value="ECO:0007669"/>
    <property type="project" value="UniProtKB-SubCell"/>
</dbReference>
<dbReference type="Proteomes" id="UP000572212">
    <property type="component" value="Unassembled WGS sequence"/>
</dbReference>
<proteinExistence type="inferred from homology"/>
<comment type="function">
    <text evidence="4 5">Cell division protein that is part of the divisome complex and is recruited early to the Z-ring. Probably stimulates Z-ring formation, perhaps through the cross-linking of FtsZ protofilaments. Its function overlaps with FtsA.</text>
</comment>
<dbReference type="Gene3D" id="3.30.110.150">
    <property type="entry name" value="SepF-like protein"/>
    <property type="match status" value="1"/>
</dbReference>
<dbReference type="GO" id="GO:0000917">
    <property type="term" value="P:division septum assembly"/>
    <property type="evidence" value="ECO:0007669"/>
    <property type="project" value="UniProtKB-KW"/>
</dbReference>
<dbReference type="InterPro" id="IPR007561">
    <property type="entry name" value="Cell_div_SepF/SepF-rel"/>
</dbReference>
<name>A0A841RFX7_9BACI</name>
<reference evidence="6 7" key="1">
    <citation type="submission" date="2020-08" db="EMBL/GenBank/DDBJ databases">
        <title>Genomic Encyclopedia of Type Strains, Phase IV (KMG-IV): sequencing the most valuable type-strain genomes for metagenomic binning, comparative biology and taxonomic classification.</title>
        <authorList>
            <person name="Goeker M."/>
        </authorList>
    </citation>
    <scope>NUCLEOTIDE SEQUENCE [LARGE SCALE GENOMIC DNA]</scope>
    <source>
        <strain evidence="6 7">DSM 11805</strain>
    </source>
</reference>
<comment type="subunit">
    <text evidence="5">Homodimer. Interacts with FtsZ.</text>
</comment>
<evidence type="ECO:0000256" key="5">
    <source>
        <dbReference type="HAMAP-Rule" id="MF_01197"/>
    </source>
</evidence>
<comment type="caution">
    <text evidence="6">The sequence shown here is derived from an EMBL/GenBank/DDBJ whole genome shotgun (WGS) entry which is preliminary data.</text>
</comment>
<keyword evidence="1 5" id="KW-0132">Cell division</keyword>
<dbReference type="HAMAP" id="MF_01197">
    <property type="entry name" value="SepF"/>
    <property type="match status" value="1"/>
</dbReference>
<keyword evidence="7" id="KW-1185">Reference proteome</keyword>
<dbReference type="Pfam" id="PF04472">
    <property type="entry name" value="SepF"/>
    <property type="match status" value="1"/>
</dbReference>
<gene>
    <name evidence="5" type="primary">sepF</name>
    <name evidence="6" type="ORF">GGQ92_000136</name>
</gene>
<evidence type="ECO:0000313" key="7">
    <source>
        <dbReference type="Proteomes" id="UP000572212"/>
    </source>
</evidence>
<dbReference type="AlphaFoldDB" id="A0A841RFX7"/>
<organism evidence="6 7">
    <name type="scientific">Gracilibacillus halotolerans</name>
    <dbReference type="NCBI Taxonomy" id="74386"/>
    <lineage>
        <taxon>Bacteria</taxon>
        <taxon>Bacillati</taxon>
        <taxon>Bacillota</taxon>
        <taxon>Bacilli</taxon>
        <taxon>Bacillales</taxon>
        <taxon>Bacillaceae</taxon>
        <taxon>Gracilibacillus</taxon>
    </lineage>
</organism>
<comment type="subcellular location">
    <subcellularLocation>
        <location evidence="5">Cytoplasm</location>
    </subcellularLocation>
    <text evidence="5">Localizes to the division site, in a FtsZ-dependent manner.</text>
</comment>
<keyword evidence="2 5" id="KW-0717">Septation</keyword>
<keyword evidence="5" id="KW-0963">Cytoplasm</keyword>
<dbReference type="PANTHER" id="PTHR35798:SF1">
    <property type="entry name" value="CELL DIVISION PROTEIN SEPF"/>
    <property type="match status" value="1"/>
</dbReference>
<dbReference type="PANTHER" id="PTHR35798">
    <property type="entry name" value="CELL DIVISION PROTEIN SEPF"/>
    <property type="match status" value="1"/>
</dbReference>
<evidence type="ECO:0000313" key="6">
    <source>
        <dbReference type="EMBL" id="MBB6511369.1"/>
    </source>
</evidence>
<accession>A0A841RFX7</accession>
<dbReference type="EMBL" id="JACHON010000001">
    <property type="protein sequence ID" value="MBB6511369.1"/>
    <property type="molecule type" value="Genomic_DNA"/>
</dbReference>
<sequence>MSMKGKLRNIFGFDEDEYEVIEEEVTEPVAEEGKSKRKNVVSLQAVQKSSKMILCEPRSYEEVQDIADHIMNRRSVVVNLQRVDVQEARKIIDFLGGAVYALSGEMKKVGSQTFLCAPDHVEVTGNITEVMEDIDLDQRW</sequence>
<evidence type="ECO:0000256" key="4">
    <source>
        <dbReference type="ARBA" id="ARBA00044936"/>
    </source>
</evidence>
<evidence type="ECO:0000256" key="3">
    <source>
        <dbReference type="ARBA" id="ARBA00023306"/>
    </source>
</evidence>